<evidence type="ECO:0008006" key="4">
    <source>
        <dbReference type="Google" id="ProtNLM"/>
    </source>
</evidence>
<proteinExistence type="predicted"/>
<dbReference type="InterPro" id="IPR018635">
    <property type="entry name" value="UPF0319"/>
</dbReference>
<evidence type="ECO:0000313" key="3">
    <source>
        <dbReference type="Proteomes" id="UP001152658"/>
    </source>
</evidence>
<keyword evidence="1" id="KW-0732">Signal</keyword>
<feature type="signal peptide" evidence="1">
    <location>
        <begin position="1"/>
        <end position="22"/>
    </location>
</feature>
<dbReference type="Proteomes" id="UP001152658">
    <property type="component" value="Unassembled WGS sequence"/>
</dbReference>
<evidence type="ECO:0000313" key="2">
    <source>
        <dbReference type="EMBL" id="CAH8232843.1"/>
    </source>
</evidence>
<dbReference type="RefSeq" id="WP_247652529.1">
    <property type="nucleotide sequence ID" value="NZ_CALYLF010000006.1"/>
</dbReference>
<comment type="caution">
    <text evidence="2">The sequence shown here is derived from an EMBL/GenBank/DDBJ whole genome shotgun (WGS) entry which is preliminary data.</text>
</comment>
<reference evidence="2" key="1">
    <citation type="submission" date="2022-06" db="EMBL/GenBank/DDBJ databases">
        <authorList>
            <person name="Goudenege D."/>
            <person name="Le Roux F."/>
        </authorList>
    </citation>
    <scope>NUCLEOTIDE SEQUENCE</scope>
    <source>
        <strain evidence="2">12-063</strain>
    </source>
</reference>
<gene>
    <name evidence="2" type="ORF">VAE063_950121</name>
</gene>
<sequence>MKIFHSTLFVLTSALFSSFCLADVPILEGGYGVNILVVNGTEVKDSKQVPLVVGENQIVVSYSGKLKTKSGGKSEYHNTVPYISVIDVNNDSNIEVFLASKSLSEAKQLEKEGQPLFSYLDNGTLVQSEQLILPTEGGFLPYGDVLGLVQQYNAENGLIYENGKIRELKAELKNIQQQPEALVSQDGPSHLVSDTESTLQLKLWYTRASAQERKTFRKWMIDQE</sequence>
<keyword evidence="3" id="KW-1185">Reference proteome</keyword>
<protein>
    <recommendedName>
        <fullName evidence="4">DUF2057 domain-containing protein</fullName>
    </recommendedName>
</protein>
<dbReference type="EMBL" id="CALYLK010000136">
    <property type="protein sequence ID" value="CAH8232843.1"/>
    <property type="molecule type" value="Genomic_DNA"/>
</dbReference>
<organism evidence="2 3">
    <name type="scientific">Vibrio aestuarianus</name>
    <dbReference type="NCBI Taxonomy" id="28171"/>
    <lineage>
        <taxon>Bacteria</taxon>
        <taxon>Pseudomonadati</taxon>
        <taxon>Pseudomonadota</taxon>
        <taxon>Gammaproteobacteria</taxon>
        <taxon>Vibrionales</taxon>
        <taxon>Vibrionaceae</taxon>
        <taxon>Vibrio</taxon>
    </lineage>
</organism>
<evidence type="ECO:0000256" key="1">
    <source>
        <dbReference type="SAM" id="SignalP"/>
    </source>
</evidence>
<feature type="chain" id="PRO_5045745097" description="DUF2057 domain-containing protein" evidence="1">
    <location>
        <begin position="23"/>
        <end position="224"/>
    </location>
</feature>
<dbReference type="Pfam" id="PF09829">
    <property type="entry name" value="DUF2057"/>
    <property type="match status" value="1"/>
</dbReference>
<accession>A0ABN8TSB9</accession>
<name>A0ABN8TSB9_9VIBR</name>